<feature type="region of interest" description="Disordered" evidence="1">
    <location>
        <begin position="1"/>
        <end position="24"/>
    </location>
</feature>
<keyword evidence="2" id="KW-0472">Membrane</keyword>
<feature type="transmembrane region" description="Helical" evidence="2">
    <location>
        <begin position="297"/>
        <end position="315"/>
    </location>
</feature>
<dbReference type="Proteomes" id="UP000287188">
    <property type="component" value="Unassembled WGS sequence"/>
</dbReference>
<dbReference type="EMBL" id="BIFS01000001">
    <property type="protein sequence ID" value="GCE18323.1"/>
    <property type="molecule type" value="Genomic_DNA"/>
</dbReference>
<feature type="transmembrane region" description="Helical" evidence="2">
    <location>
        <begin position="254"/>
        <end position="277"/>
    </location>
</feature>
<feature type="transmembrane region" description="Helical" evidence="2">
    <location>
        <begin position="109"/>
        <end position="134"/>
    </location>
</feature>
<sequence length="349" mass="38923">MDSMPLVPHNDPETEEETHNPVPPRSLADIMSWGEQLLPIAYATLEACWIAAVLIGLARLHFFALTQPFAPLWAPFLLMIVSAWCALILPDQVLRNNDERTARTHSGNLAFLFQGISVLCVVWGTIYAGGAALWNPAWLMSLLSDFLLFNQTAFAVVGLILLSYAICYRGIKIARYTLEPSETMRGIILGSVIFLGVCLLPNTSSPYEQIYLLLLILIFFSFALLTRALSHAIFVRQEHLTGLQGSKFTQDRLILYAVGMVCLFMAIIGLILGITINPTLLAAVQQFLSPAGKVYDGAVYIIAWIMAFLVSWIPLDPHMKLTMPTIHRIPPSKPQAKKRPPNFLRLYNQ</sequence>
<dbReference type="RefSeq" id="WP_136625191.1">
    <property type="nucleotide sequence ID" value="NZ_BIFS01000001.1"/>
</dbReference>
<keyword evidence="2" id="KW-0812">Transmembrane</keyword>
<gene>
    <name evidence="3" type="ORF">KDK_21230</name>
</gene>
<evidence type="ECO:0000256" key="2">
    <source>
        <dbReference type="SAM" id="Phobius"/>
    </source>
</evidence>
<protein>
    <submittedName>
        <fullName evidence="3">Uncharacterized protein</fullName>
    </submittedName>
</protein>
<comment type="caution">
    <text evidence="3">The sequence shown here is derived from an EMBL/GenBank/DDBJ whole genome shotgun (WGS) entry which is preliminary data.</text>
</comment>
<proteinExistence type="predicted"/>
<dbReference type="OrthoDB" id="146424at2"/>
<reference evidence="4" key="1">
    <citation type="submission" date="2018-12" db="EMBL/GenBank/DDBJ databases">
        <title>Tengunoibacter tsumagoiensis gen. nov., sp. nov., Dictyobacter kobayashii sp. nov., D. alpinus sp. nov., and D. joshuensis sp. nov. and description of Dictyobacteraceae fam. nov. within the order Ktedonobacterales isolated from Tengu-no-mugimeshi.</title>
        <authorList>
            <person name="Wang C.M."/>
            <person name="Zheng Y."/>
            <person name="Sakai Y."/>
            <person name="Toyoda A."/>
            <person name="Minakuchi Y."/>
            <person name="Abe K."/>
            <person name="Yokota A."/>
            <person name="Yabe S."/>
        </authorList>
    </citation>
    <scope>NUCLEOTIDE SEQUENCE [LARGE SCALE GENOMIC DNA]</scope>
    <source>
        <strain evidence="4">Uno11</strain>
    </source>
</reference>
<feature type="transmembrane region" description="Helical" evidence="2">
    <location>
        <begin position="70"/>
        <end position="89"/>
    </location>
</feature>
<feature type="transmembrane region" description="Helical" evidence="2">
    <location>
        <begin position="40"/>
        <end position="64"/>
    </location>
</feature>
<feature type="transmembrane region" description="Helical" evidence="2">
    <location>
        <begin position="187"/>
        <end position="204"/>
    </location>
</feature>
<keyword evidence="2" id="KW-1133">Transmembrane helix</keyword>
<feature type="transmembrane region" description="Helical" evidence="2">
    <location>
        <begin position="210"/>
        <end position="234"/>
    </location>
</feature>
<evidence type="ECO:0000256" key="1">
    <source>
        <dbReference type="SAM" id="MobiDB-lite"/>
    </source>
</evidence>
<keyword evidence="4" id="KW-1185">Reference proteome</keyword>
<dbReference type="AlphaFoldDB" id="A0A402AGZ2"/>
<accession>A0A402AGZ2</accession>
<feature type="transmembrane region" description="Helical" evidence="2">
    <location>
        <begin position="146"/>
        <end position="166"/>
    </location>
</feature>
<organism evidence="3 4">
    <name type="scientific">Dictyobacter kobayashii</name>
    <dbReference type="NCBI Taxonomy" id="2014872"/>
    <lineage>
        <taxon>Bacteria</taxon>
        <taxon>Bacillati</taxon>
        <taxon>Chloroflexota</taxon>
        <taxon>Ktedonobacteria</taxon>
        <taxon>Ktedonobacterales</taxon>
        <taxon>Dictyobacteraceae</taxon>
        <taxon>Dictyobacter</taxon>
    </lineage>
</organism>
<evidence type="ECO:0000313" key="3">
    <source>
        <dbReference type="EMBL" id="GCE18323.1"/>
    </source>
</evidence>
<name>A0A402AGZ2_9CHLR</name>
<evidence type="ECO:0000313" key="4">
    <source>
        <dbReference type="Proteomes" id="UP000287188"/>
    </source>
</evidence>